<gene>
    <name evidence="2" type="ORF">V5F32_06490</name>
</gene>
<keyword evidence="3" id="KW-1185">Reference proteome</keyword>
<dbReference type="PROSITE" id="PS50164">
    <property type="entry name" value="GIY_YIG"/>
    <property type="match status" value="1"/>
</dbReference>
<dbReference type="EMBL" id="JBAFVH010000003">
    <property type="protein sequence ID" value="MFG1371803.1"/>
    <property type="molecule type" value="Genomic_DNA"/>
</dbReference>
<dbReference type="InterPro" id="IPR000305">
    <property type="entry name" value="GIY-YIG_endonuc"/>
</dbReference>
<dbReference type="SUPFAM" id="SSF82771">
    <property type="entry name" value="GIY-YIG endonuclease"/>
    <property type="match status" value="1"/>
</dbReference>
<comment type="caution">
    <text evidence="2">The sequence shown here is derived from an EMBL/GenBank/DDBJ whole genome shotgun (WGS) entry which is preliminary data.</text>
</comment>
<evidence type="ECO:0000259" key="1">
    <source>
        <dbReference type="PROSITE" id="PS50164"/>
    </source>
</evidence>
<dbReference type="InterPro" id="IPR035901">
    <property type="entry name" value="GIY-YIG_endonuc_sf"/>
</dbReference>
<dbReference type="Proteomes" id="UP001604002">
    <property type="component" value="Unassembled WGS sequence"/>
</dbReference>
<evidence type="ECO:0000313" key="3">
    <source>
        <dbReference type="Proteomes" id="UP001604002"/>
    </source>
</evidence>
<dbReference type="CDD" id="cd10446">
    <property type="entry name" value="GIY-YIG_unchar_1"/>
    <property type="match status" value="1"/>
</dbReference>
<dbReference type="Gene3D" id="3.40.1440.10">
    <property type="entry name" value="GIY-YIG endonuclease"/>
    <property type="match status" value="1"/>
</dbReference>
<dbReference type="RefSeq" id="WP_393991757.1">
    <property type="nucleotide sequence ID" value="NZ_JBAFVH010000003.1"/>
</dbReference>
<organism evidence="2 3">
    <name type="scientific">Xanthobacter oligotrophicus</name>
    <dbReference type="NCBI Taxonomy" id="2607286"/>
    <lineage>
        <taxon>Bacteria</taxon>
        <taxon>Pseudomonadati</taxon>
        <taxon>Pseudomonadota</taxon>
        <taxon>Alphaproteobacteria</taxon>
        <taxon>Hyphomicrobiales</taxon>
        <taxon>Xanthobacteraceae</taxon>
        <taxon>Xanthobacter</taxon>
    </lineage>
</organism>
<accession>A0ABW6ZSV2</accession>
<sequence length="277" mass="31278">MAITFNSVLRSAGLDPADVRLLRHKDNRADPGRGPYHLWLNAPGDFLAYQSMQSISKRAILRGQYWAVFVATPEDDTLFVGIWNANYSGLNSVRLPWPTVQGTFDEPGTVDTYQLAPSTLLDDMAGRLIVDWSVGQRSWVQYAHRQDKDVIELRRVFKEEAFPGYLRFRSQLSLISQLPQSWRTVLSIAKGVYLLTCPRTREQYVGSATGSDGFIGRWDFYVQNGHGGNVALKSRELTDYQISILEVAGSSATAVDIIAMEELWKRKLQSKEMGLNR</sequence>
<feature type="domain" description="GIY-YIG" evidence="1">
    <location>
        <begin position="188"/>
        <end position="277"/>
    </location>
</feature>
<proteinExistence type="predicted"/>
<protein>
    <submittedName>
        <fullName evidence="2">GIY-YIG nuclease family protein</fullName>
    </submittedName>
</protein>
<name>A0ABW6ZSV2_9HYPH</name>
<reference evidence="2 3" key="1">
    <citation type="submission" date="2024-02" db="EMBL/GenBank/DDBJ databases">
        <title>Expansion and revision of Xanthobacter and proposal of Roseixanthobacter gen. nov.</title>
        <authorList>
            <person name="Soltysiak M.P.M."/>
            <person name="Jalihal A."/>
            <person name="Ory A."/>
            <person name="Chrisophersen C."/>
            <person name="Lee A.D."/>
            <person name="Boulton J."/>
            <person name="Springer M."/>
        </authorList>
    </citation>
    <scope>NUCLEOTIDE SEQUENCE [LARGE SCALE GENOMIC DNA]</scope>
    <source>
        <strain evidence="2 3">23A</strain>
    </source>
</reference>
<evidence type="ECO:0000313" key="2">
    <source>
        <dbReference type="EMBL" id="MFG1371803.1"/>
    </source>
</evidence>